<evidence type="ECO:0000313" key="3">
    <source>
        <dbReference type="Proteomes" id="UP001153555"/>
    </source>
</evidence>
<feature type="region of interest" description="Disordered" evidence="1">
    <location>
        <begin position="227"/>
        <end position="274"/>
    </location>
</feature>
<evidence type="ECO:0008006" key="4">
    <source>
        <dbReference type="Google" id="ProtNLM"/>
    </source>
</evidence>
<dbReference type="InterPro" id="IPR040256">
    <property type="entry name" value="At4g02000-like"/>
</dbReference>
<sequence length="343" mass="37103">DEPETSTSDPHRSLDPPFLDDDDLLAEDLEQPDASTSGTSIHLADDSTRGVVPLSVLPSGQDRSLEMRTAPANAPPKGEELAHPSSAELGSSAEHIATLQPHSLGEHPTRVFKYTSGFNPKTETPFVPVWCRLPSLSPHLYHRDSITTLAKCVGKLVCIDGPTALQSRANVARFCVVIDLRVETVHEIKIEQGSETFSQRVNYKKIPAFCSSCCHVGHIAADSYISGNKPRPTLPQRHRVSQLGPSNRRRDPKGKGKGPIHAPGSPKGAKDKGKAVMVVTAQTGKDAHPNQPKQLASIVPKAKTSGFIPRDTLQSAFKANHSFFVFLSTEAEDETEPSTSDPH</sequence>
<dbReference type="PANTHER" id="PTHR31286">
    <property type="entry name" value="GLYCINE-RICH CELL WALL STRUCTURAL PROTEIN 1.8-LIKE"/>
    <property type="match status" value="1"/>
</dbReference>
<organism evidence="2 3">
    <name type="scientific">Striga hermonthica</name>
    <name type="common">Purple witchweed</name>
    <name type="synonym">Buchnera hermonthica</name>
    <dbReference type="NCBI Taxonomy" id="68872"/>
    <lineage>
        <taxon>Eukaryota</taxon>
        <taxon>Viridiplantae</taxon>
        <taxon>Streptophyta</taxon>
        <taxon>Embryophyta</taxon>
        <taxon>Tracheophyta</taxon>
        <taxon>Spermatophyta</taxon>
        <taxon>Magnoliopsida</taxon>
        <taxon>eudicotyledons</taxon>
        <taxon>Gunneridae</taxon>
        <taxon>Pentapetalae</taxon>
        <taxon>asterids</taxon>
        <taxon>lamiids</taxon>
        <taxon>Lamiales</taxon>
        <taxon>Orobanchaceae</taxon>
        <taxon>Buchnereae</taxon>
        <taxon>Striga</taxon>
    </lineage>
</organism>
<reference evidence="2" key="1">
    <citation type="submission" date="2019-12" db="EMBL/GenBank/DDBJ databases">
        <authorList>
            <person name="Scholes J."/>
        </authorList>
    </citation>
    <scope>NUCLEOTIDE SEQUENCE</scope>
</reference>
<gene>
    <name evidence="2" type="ORF">SHERM_25582</name>
</gene>
<accession>A0A9N7NAD7</accession>
<protein>
    <recommendedName>
        <fullName evidence="4">DUF4283 domain-containing protein</fullName>
    </recommendedName>
</protein>
<dbReference type="EMBL" id="CACSLK010027813">
    <property type="protein sequence ID" value="CAA0830119.1"/>
    <property type="molecule type" value="Genomic_DNA"/>
</dbReference>
<dbReference type="PANTHER" id="PTHR31286:SF179">
    <property type="entry name" value="RNASE H TYPE-1 DOMAIN-CONTAINING PROTEIN"/>
    <property type="match status" value="1"/>
</dbReference>
<name>A0A9N7NAD7_STRHE</name>
<feature type="non-terminal residue" evidence="2">
    <location>
        <position position="343"/>
    </location>
</feature>
<feature type="compositionally biased region" description="Acidic residues" evidence="1">
    <location>
        <begin position="18"/>
        <end position="31"/>
    </location>
</feature>
<dbReference type="AlphaFoldDB" id="A0A9N7NAD7"/>
<keyword evidence="3" id="KW-1185">Reference proteome</keyword>
<dbReference type="OrthoDB" id="851886at2759"/>
<evidence type="ECO:0000256" key="1">
    <source>
        <dbReference type="SAM" id="MobiDB-lite"/>
    </source>
</evidence>
<feature type="region of interest" description="Disordered" evidence="1">
    <location>
        <begin position="1"/>
        <end position="89"/>
    </location>
</feature>
<evidence type="ECO:0000313" key="2">
    <source>
        <dbReference type="EMBL" id="CAA0830119.1"/>
    </source>
</evidence>
<proteinExistence type="predicted"/>
<comment type="caution">
    <text evidence="2">The sequence shown here is derived from an EMBL/GenBank/DDBJ whole genome shotgun (WGS) entry which is preliminary data.</text>
</comment>
<dbReference type="Proteomes" id="UP001153555">
    <property type="component" value="Unassembled WGS sequence"/>
</dbReference>
<feature type="non-terminal residue" evidence="2">
    <location>
        <position position="1"/>
    </location>
</feature>